<dbReference type="Proteomes" id="UP000249185">
    <property type="component" value="Unassembled WGS sequence"/>
</dbReference>
<sequence length="111" mass="12495">MMRATDLIAANRPLDREELEIWIHEELVVATRDAADLVFTDRECARVRLICTLRYELEVERDTLPVIMSLLDQLYEARGRLRALGAAVVAQDPVIRDAILARLAPEAPEGG</sequence>
<comment type="caution">
    <text evidence="1">The sequence shown here is derived from an EMBL/GenBank/DDBJ whole genome shotgun (WGS) entry which is preliminary data.</text>
</comment>
<dbReference type="Gene3D" id="1.10.1660.10">
    <property type="match status" value="1"/>
</dbReference>
<dbReference type="AlphaFoldDB" id="A0A2W5PY96"/>
<protein>
    <recommendedName>
        <fullName evidence="3">Chaperone modulatory protein CbpM</fullName>
    </recommendedName>
</protein>
<dbReference type="EMBL" id="QFPW01000006">
    <property type="protein sequence ID" value="PZQ49887.1"/>
    <property type="molecule type" value="Genomic_DNA"/>
</dbReference>
<evidence type="ECO:0000313" key="1">
    <source>
        <dbReference type="EMBL" id="PZQ49887.1"/>
    </source>
</evidence>
<organism evidence="1 2">
    <name type="scientific">Rhodovulum sulfidophilum</name>
    <name type="common">Rhodobacter sulfidophilus</name>
    <dbReference type="NCBI Taxonomy" id="35806"/>
    <lineage>
        <taxon>Bacteria</taxon>
        <taxon>Pseudomonadati</taxon>
        <taxon>Pseudomonadota</taxon>
        <taxon>Alphaproteobacteria</taxon>
        <taxon>Rhodobacterales</taxon>
        <taxon>Paracoccaceae</taxon>
        <taxon>Rhodovulum</taxon>
    </lineage>
</organism>
<reference evidence="1 2" key="1">
    <citation type="submission" date="2017-08" db="EMBL/GenBank/DDBJ databases">
        <title>Infants hospitalized years apart are colonized by the same room-sourced microbial strains.</title>
        <authorList>
            <person name="Brooks B."/>
            <person name="Olm M.R."/>
            <person name="Firek B.A."/>
            <person name="Baker R."/>
            <person name="Thomas B.C."/>
            <person name="Morowitz M.J."/>
            <person name="Banfield J.F."/>
        </authorList>
    </citation>
    <scope>NUCLEOTIDE SEQUENCE [LARGE SCALE GENOMIC DNA]</scope>
    <source>
        <strain evidence="1">S2_005_002_R2_34</strain>
    </source>
</reference>
<proteinExistence type="predicted"/>
<evidence type="ECO:0000313" key="2">
    <source>
        <dbReference type="Proteomes" id="UP000249185"/>
    </source>
</evidence>
<gene>
    <name evidence="1" type="ORF">DI556_10565</name>
</gene>
<name>A0A2W5PY96_RHOSU</name>
<evidence type="ECO:0008006" key="3">
    <source>
        <dbReference type="Google" id="ProtNLM"/>
    </source>
</evidence>
<accession>A0A2W5PY96</accession>